<dbReference type="PANTHER" id="PTHR35807">
    <property type="entry name" value="TRANSCRIPTIONAL REGULATOR REDD-RELATED"/>
    <property type="match status" value="1"/>
</dbReference>
<dbReference type="InterPro" id="IPR036388">
    <property type="entry name" value="WH-like_DNA-bd_sf"/>
</dbReference>
<dbReference type="SMART" id="SM00862">
    <property type="entry name" value="Trans_reg_C"/>
    <property type="match status" value="1"/>
</dbReference>
<accession>A0ABP6IIP9</accession>
<sequence>MAEGTRIALGGPRQRSVLARLMLARGQVVPVEQIIDDLWHGQPPPSALATTQAYVSNLRRALEARRDTRMSAGLLVRVSPGYALRAVEVDAWRFEELVQQGAMLLGADDAVAATGKLDEALALWRGPAYQEFAFADWATAEITRLDELHATAIEQRAASIMRQGMAAAVVADLRAHVAAHPLREEGWRLLALALYRAGRQGDALTSLREARHTLAEELGVDPGQALRRLEADMLAQSPVLDGAMAHAFEHDPAEHGVALTGRADAARPSEGSGPPGSRLYGREEQIAALLDDRVRLALIGGGAGMGKSALVEEAGVRLTAQGRQVAVGRCPETGGAPAGWPWVEICRSLGERVAPDEVVTGRLVALLEDRGPGTGEDLAAGWFRLRRAIASYLAEVSRIAPLVIVLEDLHRADDETVVTLLHLTAELRGTRTSFLVTYRDDGEKDLSGPFAALARLEPLRLPLPGLDAAMTGELLEAVCGHQVSPETAAIVSERTGGNPFFIRETARLIGAAGETAARSGVPEGVRDVLRHRLARLPENVRTVLREAAVIGGEIDVDVLAEMHDGGAEAVVDAVEAALAAGLVVEPGAGRLRFAYPLIRDLLYEGMSRLRRSRTHVRVGEAMMRLRPTEVAAPARHLTSGAVPGKAARPGAPAAERVERRYARRETAAFWEQALRSRTHDTPGAGPWPDPLGDGLRPRGQAG</sequence>
<feature type="region of interest" description="Disordered" evidence="6">
    <location>
        <begin position="672"/>
        <end position="702"/>
    </location>
</feature>
<evidence type="ECO:0000256" key="2">
    <source>
        <dbReference type="ARBA" id="ARBA00023015"/>
    </source>
</evidence>
<feature type="domain" description="OmpR/PhoB-type" evidence="7">
    <location>
        <begin position="1"/>
        <end position="86"/>
    </location>
</feature>
<comment type="similarity">
    <text evidence="1">Belongs to the AfsR/DnrI/RedD regulatory family.</text>
</comment>
<dbReference type="Pfam" id="PF13191">
    <property type="entry name" value="AAA_16"/>
    <property type="match status" value="1"/>
</dbReference>
<evidence type="ECO:0000256" key="3">
    <source>
        <dbReference type="ARBA" id="ARBA00023125"/>
    </source>
</evidence>
<gene>
    <name evidence="8" type="ORF">GCM10010517_51250</name>
</gene>
<evidence type="ECO:0000256" key="6">
    <source>
        <dbReference type="SAM" id="MobiDB-lite"/>
    </source>
</evidence>
<evidence type="ECO:0000256" key="5">
    <source>
        <dbReference type="PROSITE-ProRule" id="PRU01091"/>
    </source>
</evidence>
<proteinExistence type="inferred from homology"/>
<organism evidence="8 9">
    <name type="scientific">Streptosporangium fragile</name>
    <dbReference type="NCBI Taxonomy" id="46186"/>
    <lineage>
        <taxon>Bacteria</taxon>
        <taxon>Bacillati</taxon>
        <taxon>Actinomycetota</taxon>
        <taxon>Actinomycetes</taxon>
        <taxon>Streptosporangiales</taxon>
        <taxon>Streptosporangiaceae</taxon>
        <taxon>Streptosporangium</taxon>
    </lineage>
</organism>
<keyword evidence="9" id="KW-1185">Reference proteome</keyword>
<keyword evidence="2" id="KW-0805">Transcription regulation</keyword>
<comment type="caution">
    <text evidence="8">The sequence shown here is derived from an EMBL/GenBank/DDBJ whole genome shotgun (WGS) entry which is preliminary data.</text>
</comment>
<dbReference type="CDD" id="cd15831">
    <property type="entry name" value="BTAD"/>
    <property type="match status" value="1"/>
</dbReference>
<dbReference type="InterPro" id="IPR016032">
    <property type="entry name" value="Sig_transdc_resp-reg_C-effctor"/>
</dbReference>
<dbReference type="InterPro" id="IPR051677">
    <property type="entry name" value="AfsR-DnrI-RedD_regulator"/>
</dbReference>
<dbReference type="InterPro" id="IPR027417">
    <property type="entry name" value="P-loop_NTPase"/>
</dbReference>
<dbReference type="InterPro" id="IPR041664">
    <property type="entry name" value="AAA_16"/>
</dbReference>
<evidence type="ECO:0000256" key="1">
    <source>
        <dbReference type="ARBA" id="ARBA00005820"/>
    </source>
</evidence>
<reference evidence="9" key="1">
    <citation type="journal article" date="2019" name="Int. J. Syst. Evol. Microbiol.">
        <title>The Global Catalogue of Microorganisms (GCM) 10K type strain sequencing project: providing services to taxonomists for standard genome sequencing and annotation.</title>
        <authorList>
            <consortium name="The Broad Institute Genomics Platform"/>
            <consortium name="The Broad Institute Genome Sequencing Center for Infectious Disease"/>
            <person name="Wu L."/>
            <person name="Ma J."/>
        </authorList>
    </citation>
    <scope>NUCLEOTIDE SEQUENCE [LARGE SCALE GENOMIC DNA]</scope>
    <source>
        <strain evidence="9">JCM 6242</strain>
    </source>
</reference>
<name>A0ABP6IIP9_9ACTN</name>
<dbReference type="SUPFAM" id="SSF46894">
    <property type="entry name" value="C-terminal effector domain of the bipartite response regulators"/>
    <property type="match status" value="1"/>
</dbReference>
<evidence type="ECO:0000313" key="8">
    <source>
        <dbReference type="EMBL" id="GAA2887396.1"/>
    </source>
</evidence>
<dbReference type="SUPFAM" id="SSF52540">
    <property type="entry name" value="P-loop containing nucleoside triphosphate hydrolases"/>
    <property type="match status" value="1"/>
</dbReference>
<dbReference type="Pfam" id="PF03704">
    <property type="entry name" value="BTAD"/>
    <property type="match status" value="1"/>
</dbReference>
<dbReference type="PROSITE" id="PS51755">
    <property type="entry name" value="OMPR_PHOB"/>
    <property type="match status" value="1"/>
</dbReference>
<dbReference type="SMART" id="SM01043">
    <property type="entry name" value="BTAD"/>
    <property type="match status" value="1"/>
</dbReference>
<dbReference type="Gene3D" id="1.10.10.10">
    <property type="entry name" value="Winged helix-like DNA-binding domain superfamily/Winged helix DNA-binding domain"/>
    <property type="match status" value="1"/>
</dbReference>
<evidence type="ECO:0000313" key="9">
    <source>
        <dbReference type="Proteomes" id="UP001500831"/>
    </source>
</evidence>
<dbReference type="SUPFAM" id="SSF48452">
    <property type="entry name" value="TPR-like"/>
    <property type="match status" value="1"/>
</dbReference>
<dbReference type="PANTHER" id="PTHR35807:SF1">
    <property type="entry name" value="TRANSCRIPTIONAL REGULATOR REDD"/>
    <property type="match status" value="1"/>
</dbReference>
<evidence type="ECO:0000259" key="7">
    <source>
        <dbReference type="PROSITE" id="PS51755"/>
    </source>
</evidence>
<dbReference type="Proteomes" id="UP001500831">
    <property type="component" value="Unassembled WGS sequence"/>
</dbReference>
<dbReference type="InterPro" id="IPR001867">
    <property type="entry name" value="OmpR/PhoB-type_DNA-bd"/>
</dbReference>
<keyword evidence="4" id="KW-0804">Transcription</keyword>
<dbReference type="Pfam" id="PF00486">
    <property type="entry name" value="Trans_reg_C"/>
    <property type="match status" value="1"/>
</dbReference>
<feature type="DNA-binding region" description="OmpR/PhoB-type" evidence="5">
    <location>
        <begin position="1"/>
        <end position="86"/>
    </location>
</feature>
<dbReference type="InterPro" id="IPR005158">
    <property type="entry name" value="BTAD"/>
</dbReference>
<keyword evidence="3 5" id="KW-0238">DNA-binding</keyword>
<dbReference type="InterPro" id="IPR011990">
    <property type="entry name" value="TPR-like_helical_dom_sf"/>
</dbReference>
<evidence type="ECO:0000256" key="4">
    <source>
        <dbReference type="ARBA" id="ARBA00023163"/>
    </source>
</evidence>
<dbReference type="Gene3D" id="1.25.40.10">
    <property type="entry name" value="Tetratricopeptide repeat domain"/>
    <property type="match status" value="1"/>
</dbReference>
<dbReference type="EMBL" id="BAAAVI010000041">
    <property type="protein sequence ID" value="GAA2887396.1"/>
    <property type="molecule type" value="Genomic_DNA"/>
</dbReference>
<protein>
    <recommendedName>
        <fullName evidence="7">OmpR/PhoB-type domain-containing protein</fullName>
    </recommendedName>
</protein>